<evidence type="ECO:0000256" key="3">
    <source>
        <dbReference type="ARBA" id="ARBA00022475"/>
    </source>
</evidence>
<feature type="domain" description="ABC transmembrane type-1" evidence="8">
    <location>
        <begin position="73"/>
        <end position="285"/>
    </location>
</feature>
<accession>A0ABT2UDB5</accession>
<dbReference type="InterPro" id="IPR000515">
    <property type="entry name" value="MetI-like"/>
</dbReference>
<evidence type="ECO:0000256" key="6">
    <source>
        <dbReference type="ARBA" id="ARBA00023136"/>
    </source>
</evidence>
<reference evidence="9 10" key="1">
    <citation type="submission" date="2022-09" db="EMBL/GenBank/DDBJ databases">
        <authorList>
            <person name="Han X.L."/>
            <person name="Wang Q."/>
            <person name="Lu T."/>
        </authorList>
    </citation>
    <scope>NUCLEOTIDE SEQUENCE [LARGE SCALE GENOMIC DNA]</scope>
    <source>
        <strain evidence="9 10">WQ 127069</strain>
    </source>
</reference>
<keyword evidence="2 7" id="KW-0813">Transport</keyword>
<dbReference type="Gene3D" id="1.10.3720.10">
    <property type="entry name" value="MetI-like"/>
    <property type="match status" value="1"/>
</dbReference>
<keyword evidence="5 7" id="KW-1133">Transmembrane helix</keyword>
<dbReference type="EMBL" id="JAOQIO010000025">
    <property type="protein sequence ID" value="MCU6792592.1"/>
    <property type="molecule type" value="Genomic_DNA"/>
</dbReference>
<feature type="transmembrane region" description="Helical" evidence="7">
    <location>
        <begin position="110"/>
        <end position="130"/>
    </location>
</feature>
<evidence type="ECO:0000313" key="10">
    <source>
        <dbReference type="Proteomes" id="UP001652445"/>
    </source>
</evidence>
<evidence type="ECO:0000313" key="9">
    <source>
        <dbReference type="EMBL" id="MCU6792592.1"/>
    </source>
</evidence>
<comment type="similarity">
    <text evidence="7">Belongs to the binding-protein-dependent transport system permease family.</text>
</comment>
<dbReference type="Proteomes" id="UP001652445">
    <property type="component" value="Unassembled WGS sequence"/>
</dbReference>
<keyword evidence="10" id="KW-1185">Reference proteome</keyword>
<dbReference type="PROSITE" id="PS50928">
    <property type="entry name" value="ABC_TM1"/>
    <property type="match status" value="1"/>
</dbReference>
<sequence>MRKRMAIFINSDKGLSLMYVPALCLFLLFVAYPLLSGIHISFTNWNGYSQKYAYIGLENYSKLFTDVRFKKALLNTLVYGFGSAILQNLFGVMYALLLNMKFRSRMLARTIIYMPVIVAQLIMGYIWYFLVQYDGGAINDALSVFGFEPIDWMADGTRAVWIITGINAFQYVGTSMIIYLAGIQGIPQSLLEASTIDGAHAWSRFRHITLPLLIPAITTSFMLNLIGGLELFAIVISLTSGGPGFETHSMSSMINYFYFENQNAGYAAAIGFVTFALVITLSYVMLKIFRKREVEYG</sequence>
<dbReference type="PANTHER" id="PTHR30193">
    <property type="entry name" value="ABC TRANSPORTER PERMEASE PROTEIN"/>
    <property type="match status" value="1"/>
</dbReference>
<dbReference type="SUPFAM" id="SSF160964">
    <property type="entry name" value="MalF N-terminal region-like"/>
    <property type="match status" value="1"/>
</dbReference>
<evidence type="ECO:0000259" key="8">
    <source>
        <dbReference type="PROSITE" id="PS50928"/>
    </source>
</evidence>
<name>A0ABT2UDB5_9BACL</name>
<evidence type="ECO:0000256" key="7">
    <source>
        <dbReference type="RuleBase" id="RU363032"/>
    </source>
</evidence>
<evidence type="ECO:0000256" key="4">
    <source>
        <dbReference type="ARBA" id="ARBA00022692"/>
    </source>
</evidence>
<dbReference type="Pfam" id="PF00528">
    <property type="entry name" value="BPD_transp_1"/>
    <property type="match status" value="1"/>
</dbReference>
<feature type="transmembrane region" description="Helical" evidence="7">
    <location>
        <begin position="265"/>
        <end position="286"/>
    </location>
</feature>
<feature type="transmembrane region" description="Helical" evidence="7">
    <location>
        <begin position="159"/>
        <end position="181"/>
    </location>
</feature>
<evidence type="ECO:0000256" key="1">
    <source>
        <dbReference type="ARBA" id="ARBA00004651"/>
    </source>
</evidence>
<dbReference type="InterPro" id="IPR051393">
    <property type="entry name" value="ABC_transporter_permease"/>
</dbReference>
<evidence type="ECO:0000256" key="2">
    <source>
        <dbReference type="ARBA" id="ARBA00022448"/>
    </source>
</evidence>
<dbReference type="PANTHER" id="PTHR30193:SF37">
    <property type="entry name" value="INNER MEMBRANE ABC TRANSPORTER PERMEASE PROTEIN YCJO"/>
    <property type="match status" value="1"/>
</dbReference>
<dbReference type="InterPro" id="IPR035906">
    <property type="entry name" value="MetI-like_sf"/>
</dbReference>
<feature type="transmembrane region" description="Helical" evidence="7">
    <location>
        <begin position="212"/>
        <end position="245"/>
    </location>
</feature>
<comment type="subcellular location">
    <subcellularLocation>
        <location evidence="1 7">Cell membrane</location>
        <topology evidence="1 7">Multi-pass membrane protein</topology>
    </subcellularLocation>
</comment>
<protein>
    <submittedName>
        <fullName evidence="9">Sugar ABC transporter permease</fullName>
    </submittedName>
</protein>
<gene>
    <name evidence="9" type="ORF">OB236_10710</name>
</gene>
<proteinExistence type="inferred from homology"/>
<keyword evidence="4 7" id="KW-0812">Transmembrane</keyword>
<comment type="caution">
    <text evidence="9">The sequence shown here is derived from an EMBL/GenBank/DDBJ whole genome shotgun (WGS) entry which is preliminary data.</text>
</comment>
<feature type="transmembrane region" description="Helical" evidence="7">
    <location>
        <begin position="77"/>
        <end position="98"/>
    </location>
</feature>
<dbReference type="SUPFAM" id="SSF161098">
    <property type="entry name" value="MetI-like"/>
    <property type="match status" value="1"/>
</dbReference>
<dbReference type="CDD" id="cd06261">
    <property type="entry name" value="TM_PBP2"/>
    <property type="match status" value="1"/>
</dbReference>
<keyword evidence="6 7" id="KW-0472">Membrane</keyword>
<organism evidence="9 10">
    <name type="scientific">Paenibacillus baimaensis</name>
    <dbReference type="NCBI Taxonomy" id="2982185"/>
    <lineage>
        <taxon>Bacteria</taxon>
        <taxon>Bacillati</taxon>
        <taxon>Bacillota</taxon>
        <taxon>Bacilli</taxon>
        <taxon>Bacillales</taxon>
        <taxon>Paenibacillaceae</taxon>
        <taxon>Paenibacillus</taxon>
    </lineage>
</organism>
<dbReference type="RefSeq" id="WP_262683974.1">
    <property type="nucleotide sequence ID" value="NZ_JAOQIO010000025.1"/>
</dbReference>
<evidence type="ECO:0000256" key="5">
    <source>
        <dbReference type="ARBA" id="ARBA00022989"/>
    </source>
</evidence>
<keyword evidence="3" id="KW-1003">Cell membrane</keyword>